<evidence type="ECO:0000313" key="4">
    <source>
        <dbReference type="EMBL" id="CAL1530808.1"/>
    </source>
</evidence>
<feature type="compositionally biased region" description="Basic and acidic residues" evidence="2">
    <location>
        <begin position="1227"/>
        <end position="1239"/>
    </location>
</feature>
<dbReference type="PROSITE" id="PS50021">
    <property type="entry name" value="CH"/>
    <property type="match status" value="2"/>
</dbReference>
<feature type="compositionally biased region" description="Polar residues" evidence="2">
    <location>
        <begin position="634"/>
        <end position="660"/>
    </location>
</feature>
<feature type="region of interest" description="Disordered" evidence="2">
    <location>
        <begin position="507"/>
        <end position="540"/>
    </location>
</feature>
<feature type="coiled-coil region" evidence="1">
    <location>
        <begin position="1035"/>
        <end position="1157"/>
    </location>
</feature>
<evidence type="ECO:0000256" key="2">
    <source>
        <dbReference type="SAM" id="MobiDB-lite"/>
    </source>
</evidence>
<feature type="domain" description="Calponin-homology (CH)" evidence="3">
    <location>
        <begin position="1"/>
        <end position="104"/>
    </location>
</feature>
<organism evidence="4 5">
    <name type="scientific">Lymnaea stagnalis</name>
    <name type="common">Great pond snail</name>
    <name type="synonym">Helix stagnalis</name>
    <dbReference type="NCBI Taxonomy" id="6523"/>
    <lineage>
        <taxon>Eukaryota</taxon>
        <taxon>Metazoa</taxon>
        <taxon>Spiralia</taxon>
        <taxon>Lophotrochozoa</taxon>
        <taxon>Mollusca</taxon>
        <taxon>Gastropoda</taxon>
        <taxon>Heterobranchia</taxon>
        <taxon>Euthyneura</taxon>
        <taxon>Panpulmonata</taxon>
        <taxon>Hygrophila</taxon>
        <taxon>Lymnaeoidea</taxon>
        <taxon>Lymnaeidae</taxon>
        <taxon>Lymnaea</taxon>
    </lineage>
</organism>
<reference evidence="4 5" key="1">
    <citation type="submission" date="2024-04" db="EMBL/GenBank/DDBJ databases">
        <authorList>
            <consortium name="Genoscope - CEA"/>
            <person name="William W."/>
        </authorList>
    </citation>
    <scope>NUCLEOTIDE SEQUENCE [LARGE SCALE GENOMIC DNA]</scope>
</reference>
<evidence type="ECO:0000313" key="5">
    <source>
        <dbReference type="Proteomes" id="UP001497497"/>
    </source>
</evidence>
<feature type="compositionally biased region" description="Polar residues" evidence="2">
    <location>
        <begin position="373"/>
        <end position="384"/>
    </location>
</feature>
<dbReference type="InterPro" id="IPR036872">
    <property type="entry name" value="CH_dom_sf"/>
</dbReference>
<feature type="compositionally biased region" description="Polar residues" evidence="2">
    <location>
        <begin position="1278"/>
        <end position="1289"/>
    </location>
</feature>
<dbReference type="Gene3D" id="1.10.418.10">
    <property type="entry name" value="Calponin-like domain"/>
    <property type="match status" value="1"/>
</dbReference>
<feature type="region of interest" description="Disordered" evidence="2">
    <location>
        <begin position="248"/>
        <end position="325"/>
    </location>
</feature>
<dbReference type="CDD" id="cd00014">
    <property type="entry name" value="CH_SF"/>
    <property type="match status" value="1"/>
</dbReference>
<feature type="compositionally biased region" description="Polar residues" evidence="2">
    <location>
        <begin position="724"/>
        <end position="734"/>
    </location>
</feature>
<feature type="region of interest" description="Disordered" evidence="2">
    <location>
        <begin position="1270"/>
        <end position="1289"/>
    </location>
</feature>
<feature type="domain" description="Calponin-homology (CH)" evidence="3">
    <location>
        <begin position="118"/>
        <end position="222"/>
    </location>
</feature>
<feature type="region of interest" description="Disordered" evidence="2">
    <location>
        <begin position="1196"/>
        <end position="1265"/>
    </location>
</feature>
<feature type="region of interest" description="Disordered" evidence="2">
    <location>
        <begin position="878"/>
        <end position="904"/>
    </location>
</feature>
<evidence type="ECO:0000259" key="3">
    <source>
        <dbReference type="PROSITE" id="PS50021"/>
    </source>
</evidence>
<dbReference type="SUPFAM" id="SSF47576">
    <property type="entry name" value="Calponin-homology domain, CH-domain"/>
    <property type="match status" value="1"/>
</dbReference>
<accession>A0AAV2HAT0</accession>
<feature type="compositionally biased region" description="Polar residues" evidence="2">
    <location>
        <begin position="1357"/>
        <end position="1367"/>
    </location>
</feature>
<feature type="region of interest" description="Disordered" evidence="2">
    <location>
        <begin position="1356"/>
        <end position="1487"/>
    </location>
</feature>
<dbReference type="SMART" id="SM00033">
    <property type="entry name" value="CH"/>
    <property type="match status" value="2"/>
</dbReference>
<feature type="compositionally biased region" description="Polar residues" evidence="2">
    <location>
        <begin position="608"/>
        <end position="626"/>
    </location>
</feature>
<evidence type="ECO:0000256" key="1">
    <source>
        <dbReference type="SAM" id="Coils"/>
    </source>
</evidence>
<feature type="compositionally biased region" description="Basic and acidic residues" evidence="2">
    <location>
        <begin position="257"/>
        <end position="269"/>
    </location>
</feature>
<feature type="compositionally biased region" description="Polar residues" evidence="2">
    <location>
        <begin position="1202"/>
        <end position="1219"/>
    </location>
</feature>
<feature type="compositionally biased region" description="Polar residues" evidence="2">
    <location>
        <begin position="288"/>
        <end position="306"/>
    </location>
</feature>
<feature type="region of interest" description="Disordered" evidence="2">
    <location>
        <begin position="608"/>
        <end position="736"/>
    </location>
</feature>
<feature type="region of interest" description="Disordered" evidence="2">
    <location>
        <begin position="353"/>
        <end position="443"/>
    </location>
</feature>
<comment type="caution">
    <text evidence="4">The sequence shown here is derived from an EMBL/GenBank/DDBJ whole genome shotgun (WGS) entry which is preliminary data.</text>
</comment>
<gene>
    <name evidence="4" type="ORF">GSLYS_00004933001</name>
</gene>
<dbReference type="Proteomes" id="UP001497497">
    <property type="component" value="Unassembled WGS sequence"/>
</dbReference>
<feature type="compositionally biased region" description="Basic and acidic residues" evidence="2">
    <location>
        <begin position="846"/>
        <end position="857"/>
    </location>
</feature>
<feature type="compositionally biased region" description="Polar residues" evidence="2">
    <location>
        <begin position="404"/>
        <end position="443"/>
    </location>
</feature>
<dbReference type="InterPro" id="IPR001715">
    <property type="entry name" value="CH_dom"/>
</dbReference>
<feature type="compositionally biased region" description="Polar residues" evidence="2">
    <location>
        <begin position="1442"/>
        <end position="1476"/>
    </location>
</feature>
<keyword evidence="1" id="KW-0175">Coiled coil</keyword>
<feature type="region of interest" description="Disordered" evidence="2">
    <location>
        <begin position="763"/>
        <end position="809"/>
    </location>
</feature>
<keyword evidence="5" id="KW-1185">Reference proteome</keyword>
<feature type="region of interest" description="Disordered" evidence="2">
    <location>
        <begin position="830"/>
        <end position="862"/>
    </location>
</feature>
<name>A0AAV2HAT0_LYMST</name>
<feature type="compositionally biased region" description="Low complexity" evidence="2">
    <location>
        <begin position="1397"/>
        <end position="1408"/>
    </location>
</feature>
<sequence>MSVLEIYINWVKSVLAEAGCQIEGVESVQDGKVLCEIIDVLAPSAGLVAKVKTTGHCSPLAYITAALEHMQRHGIRIKFPAEDIVNNEIKSMLDILWILILNYGIHYIGQNAFQRSVGTGKKTLLEWCMEQLGTSFDSGKSLSDNLCKGDWFVKLLANVAGSNSLKPENVRDKIEYIDSLLAEIEVRYDIKKDIIRASDIVDGIVDEHTLMIYLSLLKRRCSNLEKNGRKVSHGRNAALARVQFAEKKTQPVFSDSQRSRSEDRGRQQEDLPLAGRSSSAHSERNLSHVRSSYNQVSGGGNETSELSGPCVHQQYPSHPFDSGDDNQYETVIQYVPKSSSDAVVGGNQFFSEKETDSLSDYSSSSLAIDRPSSRVSTPQRPQLQHQERFSFGLSLNEILPGESGRSSENGSQGWNTEASVINPSAENTSRSGTLSPTRPHSITAQSPVVQRYREESVDIKIKRPKDFILQWEDTMDRLSGVSVTDEMGFPLPPLVSGYQVKVPSRSRSFDADRMGSSHTSRAQTSIHRSKSETSKVLGTVSQSARYGNRIQSPSPVTADNELESILNKLPDDLRDSAHKASKFFLQTRDPEVLALIDAIKAVRDNSHYNGLRSSNLSSHYDAGEQTSLKRAEHSSQSTGYRTQGLSQTSFNTPPSSSRFHSLSPRRRQVVPHGLSGDGERGSDVMLSVSPQRDRSRSLSPQIVSGQKVPETGSGLYKPVVVNRSPGSQESFSTRSVEDGTYYSSVHALYPESTSLRLESDWSRSYRMDSSPPPSRRAGSSRVPRREAWEQQRRLKESTSDGSTDVPGESRFIQLLGKEIEMLKQKVEMMEEGEARRSLSRSRRSSASRESDNEDQHTVYHPSSLTLACRERAASCPHLKVSSRSSAARPSARSTAESSSAEKLHCQDLVPRSPQYLLSADDSSLKTQSLRYKSPACVVGLEIWGEDLSVPGENQPERLAKWKQLITERNLTASEVIELKQALACAIVENDTLITRLSSARHEVHDKLAHTNSVLDDCRRHLAKSQVENMEFRSMLEHEKQRSAGLESRVKELEKNISEMTADNQHLENELDHTSHMLDKSLVVTLPGVEALKAENAHLISRLASVENENDFLREDFENMKHSQTKALTTVEELRECLDQVRKERQDLFDEVTSLQRREQAARVREIINSYQEKGAMDESEKERGLARFLHQDLTDPDEGIFSESQTSQDLQSHSASFRSGRSYFKKNTADSKPSVRERSVSPVSVTPQMRSSQQEYYSDDDLSPSRYREIYPHRRSYTPRSRSCSPSCNVPRNQHARFDPTFVDHTLHEIEQEILRERQTLLDSSDSRKIRFSSYHSDDQLNDKITRNVKSDLDLKNLTSGRTNGPLQVSRRRSSPQADHLNRSFSSMEDLHRKPSRSPSPYHSSPRPGILKGKDRFRAESTVPLRSPSPAYVKCAKRNLTPKRNSPERSQSPRYFPHGSTSLLSSTNQQNASSVTKGRPLHSKSAPGEIARGLQKEFEKEDQLLEALSRSTVLQNKSWFEMQRIISLFLKRIRKSTPILTEEQRRYADQLIQKYTGNPPS</sequence>
<feature type="compositionally biased region" description="Basic and acidic residues" evidence="2">
    <location>
        <begin position="783"/>
        <end position="798"/>
    </location>
</feature>
<dbReference type="Pfam" id="PF00307">
    <property type="entry name" value="CH"/>
    <property type="match status" value="2"/>
</dbReference>
<feature type="compositionally biased region" description="Low complexity" evidence="2">
    <location>
        <begin position="881"/>
        <end position="898"/>
    </location>
</feature>
<proteinExistence type="predicted"/>
<feature type="compositionally biased region" description="Polar residues" evidence="2">
    <location>
        <begin position="1246"/>
        <end position="1256"/>
    </location>
</feature>
<feature type="compositionally biased region" description="Polar residues" evidence="2">
    <location>
        <begin position="516"/>
        <end position="526"/>
    </location>
</feature>
<dbReference type="EMBL" id="CAXITT010000076">
    <property type="protein sequence ID" value="CAL1530808.1"/>
    <property type="molecule type" value="Genomic_DNA"/>
</dbReference>
<protein>
    <recommendedName>
        <fullName evidence="3">Calponin-homology (CH) domain-containing protein</fullName>
    </recommendedName>
</protein>